<dbReference type="GO" id="GO:0051307">
    <property type="term" value="P:meiotic chromosome separation"/>
    <property type="evidence" value="ECO:0007669"/>
    <property type="project" value="TreeGrafter"/>
</dbReference>
<evidence type="ECO:0000256" key="3">
    <source>
        <dbReference type="ARBA" id="ARBA00022801"/>
    </source>
</evidence>
<feature type="compositionally biased region" description="Basic and acidic residues" evidence="5">
    <location>
        <begin position="1614"/>
        <end position="1636"/>
    </location>
</feature>
<evidence type="ECO:0000256" key="4">
    <source>
        <dbReference type="ARBA" id="ARBA00022829"/>
    </source>
</evidence>
<dbReference type="GO" id="GO:0006508">
    <property type="term" value="P:proteolysis"/>
    <property type="evidence" value="ECO:0007669"/>
    <property type="project" value="InterPro"/>
</dbReference>
<keyword evidence="8" id="KW-1185">Reference proteome</keyword>
<dbReference type="Proteomes" id="UP001178461">
    <property type="component" value="Chromosome 2"/>
</dbReference>
<dbReference type="GO" id="GO:0005634">
    <property type="term" value="C:nucleus"/>
    <property type="evidence" value="ECO:0007669"/>
    <property type="project" value="InterPro"/>
</dbReference>
<dbReference type="EMBL" id="OX395127">
    <property type="protein sequence ID" value="CAI5765489.1"/>
    <property type="molecule type" value="Genomic_DNA"/>
</dbReference>
<dbReference type="PANTHER" id="PTHR12792:SF0">
    <property type="entry name" value="SEPARIN"/>
    <property type="match status" value="1"/>
</dbReference>
<feature type="compositionally biased region" description="Polar residues" evidence="5">
    <location>
        <begin position="1578"/>
        <end position="1597"/>
    </location>
</feature>
<accession>A0AA35NVP8</accession>
<feature type="region of interest" description="Disordered" evidence="5">
    <location>
        <begin position="1425"/>
        <end position="1511"/>
    </location>
</feature>
<comment type="catalytic activity">
    <reaction evidence="1">
        <text>All bonds known to be hydrolyzed by this endopeptidase have arginine in P1 and an acidic residue in P4. P6 is often occupied by an acidic residue or by a hydroxy-amino-acid residue, the phosphorylation of which enhances cleavage.</text>
        <dbReference type="EC" id="3.4.22.49"/>
    </reaction>
</comment>
<feature type="compositionally biased region" description="Basic residues" evidence="5">
    <location>
        <begin position="1602"/>
        <end position="1613"/>
    </location>
</feature>
<dbReference type="GO" id="GO:0005737">
    <property type="term" value="C:cytoplasm"/>
    <property type="evidence" value="ECO:0007669"/>
    <property type="project" value="TreeGrafter"/>
</dbReference>
<dbReference type="Pfam" id="PF03568">
    <property type="entry name" value="Separin_C"/>
    <property type="match status" value="1"/>
</dbReference>
<sequence length="2271" mass="252159">MGDGGEAQPGKGGACKAAATGIGRGRRFERGARGARFRLRASSLVCLARLPVREAAPPTSRGRRETGRCEMKFLKDVDFVARTSTSQETLTLLSELKECLEGEPKNADSPCQASKQVTACDRILRACIHRLGEGLDCPAHLESLQALAEAAYGGYTAARLQYIPLYLEKLLFHLLRGMVAQGSYDSSLRFADLLYGELLKYQPPQVPADDYAAVAKSTFGVLWKGADGRAKLDKSLAEFRAVLSTHLQAVRFLMLLENDAGNLSLQEAPYFTSNVARHACIAAVTFEAQRSPLGKEEAHFLSAELFHQLVAALLEKRGVAAHLAFQDCLCILELTVLRCRYLCKSGCFKESDEVLQQFRGYLRKSSNEGRFFSVALDVLSAGIELNKVLVQAEGSVEPFFIQATQALNSSPDAQEPLLRVLTESCQLLVTPFSGLAKNSKQGLFNLRDILGISAFMESYVTLLQKLMSLVLPENMRQQQTLKKQLYHYFQIYTTLVSDTLQALQGPESAALPELLVYLQKVVTWMLDMLVGLPKKEQAEYLDFSAYCISRLAYNFYCHKMYAESNSFVELFCRRLVKEEIVSCSDLPTEKLHNCFKLQVENYRKLGLLEEALQAVVLWLAVQGSRITEQMAEPISAWVKVKIDASKSDDLRLKTLKEGLEGYSLDTEVLMKVLLEELKAYKTVRVDTGQERFNVICDLLDICSEGSGWVHERAVILVELAQVLCYHDYSEQTECSALDSVHEALWLLDSVPKTPQNEEQLQDDKAQALLWLYICTIEDKMHESIRQEQRTRSAHARGQKGIQDLEGFETNDLNYENKSQDDKFLYLGIAFNLSVDSVQSKCLDDALALWKQLLSCKGRVPAVRNVEQTAASLHIMAALYRMMGKPLQAIESYFLITALSGALEDSVGKTNALCQISKLLLHLECPSYAETTLKEAESCLQNVDRKNDSCLLTNQTLAVLRSKLCLANHKIEEGVILLVEILQNPALQRSSKVWYLLRASALQLTAAYLGLPASALPLALRQKLWVQGWKTPETALGDAHKLYRSILLSFSLIISDTSAKDVSEHQFVDHGDNLVQKWQVLADMFVCSESFVSLLGKIEIVNEAKAFCLEMLKISMRLQSIRWCARFLVLKSGLELQRSDLELCRLDLEQVLFLLESGTVFETKEEKEGVKIKPRKGRSKNRTPQGTCVEPAEEEQPFLKEVSLEFVDTVSLQKKTLTTSPVLKSKQKKHAGFLNHPEACHCLLCSDVVLSAVCLGWLVTSAEEELASGNTAEGLHLLETSLKRCATVALRLSSMVACVSQGKKGVIPHQSSVQILDNLVAHIYVTLAWQSVNTGRPEKKLWGILETGSSLLSSKETRLLGFQYQRARLLLAKAVGTMSILASTQYDSAENLFSSAWSWKSPLSLHGNPEGKQKAEKAVSSLCTLPLKSKTPKQPRADQKAKSKRIQGTKPLPVARPNNPFALADSDSEAAPVVLRPPVEHRTPAQKSLPAPRPTQHSAAKPRLKAPFAVFEESSPKLNTKLPKAPKVSKRTKSRIKVSFYDDSDMEDPPEAMQASQLPAAKEPVPATPKTGRRVASSRKASQMSCSTNSSDGCSQMATPLPRRPRGRGVSRRGKQQEETKEAHCEETTAHSQDEEEKEVLRTIEEGPEASFEVLRGSDEEAPVVEERRRRPIRRLNDTEEDQEVLRRDASIDLQEAFQPTEKRASEDPFNLHPLAASLDAPANSLSMDSVYDSLQAAFYAIGHYPPGALYSHLCRLMALCTGSRDPIATAYLVSESVSVTFRHQILTVIYKKLHKMKKVSVASALKQLEALSLQEGKTDSPFQHLSELQNLFEFSCPSPTKLETENFREQLQQIPSGVTVCILTLVSIQPEIIGDVLLLTRLEKDAPPVTIQIQTMHTKVPVSAALGELDAILQKQKEISNLTDRKDWWNGRVALDKRMKDLTESLETHVLSCWKGALLPAFEDQNLAEKASRLQACLRECGCEEVDLALLKAMLTGSHLLTPQHVQCLARGLNAAQPERAQNCLQEAVDKMGSCTGQASSGHLVLVLDKHLQKLPWENMPCLKNHSVTRLPSLRFLLSYSLTKKYQEETILNRGVNSSSTFYVLNPHTNLPGTEGMFKDWFQSEPGWTGVVGESPSADQVPSALEERDLYIYAGHGAGARFVDTILRVDCRAVALLFGCSSAVLAVQGNLEGTGAVLRFLMAGCPLVLGNLWDVTDRDIDRYMEALLKNWLKAGSGAPFLQYVIQSRHAPRLKYMIGAAPIAYGLPVSLQ</sequence>
<reference evidence="7" key="1">
    <citation type="submission" date="2022-12" db="EMBL/GenBank/DDBJ databases">
        <authorList>
            <person name="Alioto T."/>
            <person name="Alioto T."/>
            <person name="Gomez Garrido J."/>
        </authorList>
    </citation>
    <scope>NUCLEOTIDE SEQUENCE</scope>
</reference>
<evidence type="ECO:0000313" key="7">
    <source>
        <dbReference type="EMBL" id="CAI5765489.1"/>
    </source>
</evidence>
<evidence type="ECO:0000256" key="2">
    <source>
        <dbReference type="ARBA" id="ARBA00012489"/>
    </source>
</evidence>
<keyword evidence="4" id="KW-0159">Chromosome partition</keyword>
<feature type="region of interest" description="Disordered" evidence="5">
    <location>
        <begin position="1541"/>
        <end position="1636"/>
    </location>
</feature>
<dbReference type="PROSITE" id="PS51700">
    <property type="entry name" value="SEPARIN"/>
    <property type="match status" value="1"/>
</dbReference>
<keyword evidence="3" id="KW-0378">Hydrolase</keyword>
<dbReference type="GO" id="GO:0004197">
    <property type="term" value="F:cysteine-type endopeptidase activity"/>
    <property type="evidence" value="ECO:0007669"/>
    <property type="project" value="InterPro"/>
</dbReference>
<feature type="domain" description="Peptidase C50" evidence="6">
    <location>
        <begin position="2098"/>
        <end position="2191"/>
    </location>
</feature>
<dbReference type="InterPro" id="IPR005314">
    <property type="entry name" value="Peptidase_C50"/>
</dbReference>
<organism evidence="7 8">
    <name type="scientific">Podarcis lilfordi</name>
    <name type="common">Lilford's wall lizard</name>
    <dbReference type="NCBI Taxonomy" id="74358"/>
    <lineage>
        <taxon>Eukaryota</taxon>
        <taxon>Metazoa</taxon>
        <taxon>Chordata</taxon>
        <taxon>Craniata</taxon>
        <taxon>Vertebrata</taxon>
        <taxon>Euteleostomi</taxon>
        <taxon>Lepidosauria</taxon>
        <taxon>Squamata</taxon>
        <taxon>Bifurcata</taxon>
        <taxon>Unidentata</taxon>
        <taxon>Episquamata</taxon>
        <taxon>Laterata</taxon>
        <taxon>Lacertibaenia</taxon>
        <taxon>Lacertidae</taxon>
        <taxon>Podarcis</taxon>
    </lineage>
</organism>
<evidence type="ECO:0000313" key="8">
    <source>
        <dbReference type="Proteomes" id="UP001178461"/>
    </source>
</evidence>
<gene>
    <name evidence="7" type="ORF">PODLI_1B010978</name>
</gene>
<dbReference type="GO" id="GO:0072686">
    <property type="term" value="C:mitotic spindle"/>
    <property type="evidence" value="ECO:0007669"/>
    <property type="project" value="TreeGrafter"/>
</dbReference>
<name>A0AA35NVP8_9SAUR</name>
<dbReference type="EC" id="3.4.22.49" evidence="2"/>
<evidence type="ECO:0000256" key="5">
    <source>
        <dbReference type="SAM" id="MobiDB-lite"/>
    </source>
</evidence>
<evidence type="ECO:0000256" key="1">
    <source>
        <dbReference type="ARBA" id="ARBA00000451"/>
    </source>
</evidence>
<dbReference type="InterPro" id="IPR030397">
    <property type="entry name" value="SEPARIN_core_dom"/>
</dbReference>
<evidence type="ECO:0000259" key="6">
    <source>
        <dbReference type="PROSITE" id="PS51700"/>
    </source>
</evidence>
<proteinExistence type="predicted"/>
<dbReference type="PANTHER" id="PTHR12792">
    <property type="entry name" value="EXTRA SPINDLE POLES 1-RELATED"/>
    <property type="match status" value="1"/>
</dbReference>
<protein>
    <recommendedName>
        <fullName evidence="2">separase</fullName>
        <ecNumber evidence="2">3.4.22.49</ecNumber>
    </recommendedName>
</protein>
<dbReference type="GO" id="GO:0005813">
    <property type="term" value="C:centrosome"/>
    <property type="evidence" value="ECO:0007669"/>
    <property type="project" value="TreeGrafter"/>
</dbReference>